<dbReference type="AlphaFoldDB" id="A0A6N8EF58"/>
<protein>
    <submittedName>
        <fullName evidence="1">Uncharacterized protein</fullName>
    </submittedName>
</protein>
<accession>A0A6N8EF58</accession>
<sequence length="73" mass="8507">MHAATADLQKCSQHEQMNHWRQELKGLSQPRTYRERVLVNVYRQLIQSREGDSEQSHSRPLLVGMATYQGVRA</sequence>
<proteinExistence type="predicted"/>
<dbReference type="OrthoDB" id="5775793at2"/>
<reference evidence="1 2" key="1">
    <citation type="submission" date="2019-11" db="EMBL/GenBank/DDBJ databases">
        <title>Whole-genome sequence of the anaerobic purple sulfur bacterium Allochromatium palmeri DSM 15591.</title>
        <authorList>
            <person name="Kyndt J.A."/>
            <person name="Meyer T.E."/>
        </authorList>
    </citation>
    <scope>NUCLEOTIDE SEQUENCE [LARGE SCALE GENOMIC DNA]</scope>
    <source>
        <strain evidence="1 2">DSM 15591</strain>
    </source>
</reference>
<dbReference type="EMBL" id="WNKT01000036">
    <property type="protein sequence ID" value="MTW22291.1"/>
    <property type="molecule type" value="Genomic_DNA"/>
</dbReference>
<dbReference type="RefSeq" id="WP_155450860.1">
    <property type="nucleotide sequence ID" value="NZ_WNKT01000036.1"/>
</dbReference>
<organism evidence="1 2">
    <name type="scientific">Allochromatium palmeri</name>
    <dbReference type="NCBI Taxonomy" id="231048"/>
    <lineage>
        <taxon>Bacteria</taxon>
        <taxon>Pseudomonadati</taxon>
        <taxon>Pseudomonadota</taxon>
        <taxon>Gammaproteobacteria</taxon>
        <taxon>Chromatiales</taxon>
        <taxon>Chromatiaceae</taxon>
        <taxon>Allochromatium</taxon>
    </lineage>
</organism>
<comment type="caution">
    <text evidence="1">The sequence shown here is derived from an EMBL/GenBank/DDBJ whole genome shotgun (WGS) entry which is preliminary data.</text>
</comment>
<evidence type="ECO:0000313" key="2">
    <source>
        <dbReference type="Proteomes" id="UP000434044"/>
    </source>
</evidence>
<evidence type="ECO:0000313" key="1">
    <source>
        <dbReference type="EMBL" id="MTW22291.1"/>
    </source>
</evidence>
<keyword evidence="2" id="KW-1185">Reference proteome</keyword>
<gene>
    <name evidence="1" type="ORF">GJ668_14530</name>
</gene>
<name>A0A6N8EF58_9GAMM</name>
<dbReference type="Proteomes" id="UP000434044">
    <property type="component" value="Unassembled WGS sequence"/>
</dbReference>